<dbReference type="GO" id="GO:0042597">
    <property type="term" value="C:periplasmic space"/>
    <property type="evidence" value="ECO:0007669"/>
    <property type="project" value="InterPro"/>
</dbReference>
<dbReference type="EMBL" id="LT629750">
    <property type="protein sequence ID" value="SDS12648.1"/>
    <property type="molecule type" value="Genomic_DNA"/>
</dbReference>
<dbReference type="InterPro" id="IPR008457">
    <property type="entry name" value="Cu-R_CopD_dom"/>
</dbReference>
<evidence type="ECO:0000256" key="3">
    <source>
        <dbReference type="ARBA" id="ARBA00022692"/>
    </source>
</evidence>
<feature type="transmembrane region" description="Helical" evidence="9">
    <location>
        <begin position="241"/>
        <end position="260"/>
    </location>
</feature>
<feature type="transmembrane region" description="Helical" evidence="9">
    <location>
        <begin position="167"/>
        <end position="186"/>
    </location>
</feature>
<feature type="transmembrane region" description="Helical" evidence="9">
    <location>
        <begin position="311"/>
        <end position="330"/>
    </location>
</feature>
<evidence type="ECO:0000256" key="6">
    <source>
        <dbReference type="ARBA" id="ARBA00022989"/>
    </source>
</evidence>
<dbReference type="InterPro" id="IPR032694">
    <property type="entry name" value="CopC/D"/>
</dbReference>
<proteinExistence type="predicted"/>
<evidence type="ECO:0000313" key="13">
    <source>
        <dbReference type="EMBL" id="SDS12648.1"/>
    </source>
</evidence>
<feature type="transmembrane region" description="Helical" evidence="9">
    <location>
        <begin position="385"/>
        <end position="403"/>
    </location>
</feature>
<feature type="transmembrane region" description="Helical" evidence="9">
    <location>
        <begin position="206"/>
        <end position="229"/>
    </location>
</feature>
<dbReference type="Pfam" id="PF05425">
    <property type="entry name" value="CopD"/>
    <property type="match status" value="1"/>
</dbReference>
<evidence type="ECO:0000259" key="12">
    <source>
        <dbReference type="Pfam" id="PF05425"/>
    </source>
</evidence>
<sequence>MRLIAGLATLLWVLCFATGAFAHASLVSAEPSDGSVVAVAPKVVQLRFNESVAPAVISLIDASGKTRDDVTVRAVDESIFITLPENLPRGTEVVSYRVISQDGHPVGGSLVFSIGEVTGAQAAPTGSSLVAGLIWLARIGVYLGLFAGVGGVFFVRWIGRARAASTIIVVALAIGLVSAVASLGLQGLDALNLRLGDALTLAPWQAALATSLAPSLAVAVVAMGAALIALRMRSAGMARTLAMLAMAGVGISLAASGHAATAPPQWLTRPTVFLHGVGVAFWVGAFAPLVAMTARPKQVVLPILNRFSRAAVPVVGVLVLTGLTLAIIQLESFRALIETPYGLLLSIKLSLVIVLLGLAALNRFRLTPALAAAPSATQPLVRSILLEYLVAAAILAAVAGWRFTPPPRALAAALEAPLAIHIHTEDAMFQVLVSPGKVGTDSFVLQLMQGDASPLPAKEATLILSLPERGIEPFERPATLGDDGYWHVRDVPLPYPGRWHMRIEALVTDFKKVALEDELDVPRR</sequence>
<dbReference type="GO" id="GO:0046688">
    <property type="term" value="P:response to copper ion"/>
    <property type="evidence" value="ECO:0007669"/>
    <property type="project" value="InterPro"/>
</dbReference>
<evidence type="ECO:0000256" key="2">
    <source>
        <dbReference type="ARBA" id="ARBA00022475"/>
    </source>
</evidence>
<dbReference type="Gene3D" id="2.60.40.1220">
    <property type="match status" value="1"/>
</dbReference>
<dbReference type="AlphaFoldDB" id="A0A1H1PN89"/>
<feature type="chain" id="PRO_5009256718" evidence="10">
    <location>
        <begin position="23"/>
        <end position="524"/>
    </location>
</feature>
<evidence type="ECO:0000313" key="14">
    <source>
        <dbReference type="Proteomes" id="UP000243904"/>
    </source>
</evidence>
<evidence type="ECO:0000256" key="4">
    <source>
        <dbReference type="ARBA" id="ARBA00022723"/>
    </source>
</evidence>
<dbReference type="GO" id="GO:0006825">
    <property type="term" value="P:copper ion transport"/>
    <property type="evidence" value="ECO:0007669"/>
    <property type="project" value="InterPro"/>
</dbReference>
<evidence type="ECO:0000256" key="10">
    <source>
        <dbReference type="SAM" id="SignalP"/>
    </source>
</evidence>
<dbReference type="RefSeq" id="WP_146686546.1">
    <property type="nucleotide sequence ID" value="NZ_LT629750.1"/>
</dbReference>
<protein>
    <submittedName>
        <fullName evidence="13">Copper transport protein</fullName>
    </submittedName>
</protein>
<dbReference type="InterPro" id="IPR014755">
    <property type="entry name" value="Cu-Rt/internalin_Ig-like"/>
</dbReference>
<feature type="signal peptide" evidence="10">
    <location>
        <begin position="1"/>
        <end position="22"/>
    </location>
</feature>
<dbReference type="GO" id="GO:0005886">
    <property type="term" value="C:plasma membrane"/>
    <property type="evidence" value="ECO:0007669"/>
    <property type="project" value="UniProtKB-SubCell"/>
</dbReference>
<evidence type="ECO:0000256" key="9">
    <source>
        <dbReference type="SAM" id="Phobius"/>
    </source>
</evidence>
<evidence type="ECO:0000256" key="5">
    <source>
        <dbReference type="ARBA" id="ARBA00022729"/>
    </source>
</evidence>
<evidence type="ECO:0000256" key="7">
    <source>
        <dbReference type="ARBA" id="ARBA00023008"/>
    </source>
</evidence>
<keyword evidence="5 10" id="KW-0732">Signal</keyword>
<feature type="transmembrane region" description="Helical" evidence="9">
    <location>
        <begin position="133"/>
        <end position="155"/>
    </location>
</feature>
<keyword evidence="3 9" id="KW-0812">Transmembrane</keyword>
<keyword evidence="8 9" id="KW-0472">Membrane</keyword>
<dbReference type="InterPro" id="IPR007348">
    <property type="entry name" value="CopC_dom"/>
</dbReference>
<evidence type="ECO:0000256" key="1">
    <source>
        <dbReference type="ARBA" id="ARBA00004651"/>
    </source>
</evidence>
<keyword evidence="2" id="KW-1003">Cell membrane</keyword>
<dbReference type="PANTHER" id="PTHR34820:SF4">
    <property type="entry name" value="INNER MEMBRANE PROTEIN YEBZ"/>
    <property type="match status" value="1"/>
</dbReference>
<organism evidence="13 14">
    <name type="scientific">Bradyrhizobium canariense</name>
    <dbReference type="NCBI Taxonomy" id="255045"/>
    <lineage>
        <taxon>Bacteria</taxon>
        <taxon>Pseudomonadati</taxon>
        <taxon>Pseudomonadota</taxon>
        <taxon>Alphaproteobacteria</taxon>
        <taxon>Hyphomicrobiales</taxon>
        <taxon>Nitrobacteraceae</taxon>
        <taxon>Bradyrhizobium</taxon>
    </lineage>
</organism>
<gene>
    <name evidence="13" type="ORF">SAMN05444158_1091</name>
</gene>
<dbReference type="SUPFAM" id="SSF81296">
    <property type="entry name" value="E set domains"/>
    <property type="match status" value="1"/>
</dbReference>
<dbReference type="PANTHER" id="PTHR34820">
    <property type="entry name" value="INNER MEMBRANE PROTEIN YEBZ"/>
    <property type="match status" value="1"/>
</dbReference>
<dbReference type="InterPro" id="IPR014756">
    <property type="entry name" value="Ig_E-set"/>
</dbReference>
<feature type="transmembrane region" description="Helical" evidence="9">
    <location>
        <begin position="272"/>
        <end position="291"/>
    </location>
</feature>
<keyword evidence="4" id="KW-0479">Metal-binding</keyword>
<reference evidence="14" key="1">
    <citation type="submission" date="2016-10" db="EMBL/GenBank/DDBJ databases">
        <authorList>
            <person name="Varghese N."/>
            <person name="Submissions S."/>
        </authorList>
    </citation>
    <scope>NUCLEOTIDE SEQUENCE [LARGE SCALE GENOMIC DNA]</scope>
    <source>
        <strain evidence="14">GAS369</strain>
    </source>
</reference>
<evidence type="ECO:0000256" key="8">
    <source>
        <dbReference type="ARBA" id="ARBA00023136"/>
    </source>
</evidence>
<keyword evidence="14" id="KW-1185">Reference proteome</keyword>
<name>A0A1H1PN89_9BRAD</name>
<dbReference type="Pfam" id="PF04234">
    <property type="entry name" value="CopC"/>
    <property type="match status" value="1"/>
</dbReference>
<keyword evidence="7" id="KW-0186">Copper</keyword>
<evidence type="ECO:0000259" key="11">
    <source>
        <dbReference type="Pfam" id="PF04234"/>
    </source>
</evidence>
<comment type="subcellular location">
    <subcellularLocation>
        <location evidence="1">Cell membrane</location>
        <topology evidence="1">Multi-pass membrane protein</topology>
    </subcellularLocation>
</comment>
<feature type="transmembrane region" description="Helical" evidence="9">
    <location>
        <begin position="342"/>
        <end position="364"/>
    </location>
</feature>
<feature type="domain" description="Copper resistance protein D" evidence="12">
    <location>
        <begin position="303"/>
        <end position="401"/>
    </location>
</feature>
<feature type="domain" description="CopC" evidence="11">
    <location>
        <begin position="23"/>
        <end position="114"/>
    </location>
</feature>
<dbReference type="Proteomes" id="UP000243904">
    <property type="component" value="Chromosome I"/>
</dbReference>
<dbReference type="GO" id="GO:0005507">
    <property type="term" value="F:copper ion binding"/>
    <property type="evidence" value="ECO:0007669"/>
    <property type="project" value="InterPro"/>
</dbReference>
<accession>A0A1H1PN89</accession>
<keyword evidence="6 9" id="KW-1133">Transmembrane helix</keyword>